<keyword evidence="2" id="KW-1185">Reference proteome</keyword>
<evidence type="ECO:0000313" key="2">
    <source>
        <dbReference type="Proteomes" id="UP001186974"/>
    </source>
</evidence>
<accession>A0ACC3DF20</accession>
<name>A0ACC3DF20_9PEZI</name>
<dbReference type="Proteomes" id="UP001186974">
    <property type="component" value="Unassembled WGS sequence"/>
</dbReference>
<sequence length="209" mass="23666">MQAIRSIYPGEEVTTSYILPHHSYAERVDRTTRQWGFRCTCNLCSAPPQIISASDDRLLLIQHLEKQMANITVDRAVGPSTAEFLVSLYTQERLDGAIAEAYSYAALEYAYAADRHMAQKYAALAVEALVILRGPRYFATHSFNEMLAYPERHAAWNLTAILRDRDAKRPEEQIKEVVGGVEEAVPGEDHTAGKTDGEKKKDEKLWYWS</sequence>
<reference evidence="1" key="1">
    <citation type="submission" date="2024-09" db="EMBL/GenBank/DDBJ databases">
        <title>Black Yeasts Isolated from many extreme environments.</title>
        <authorList>
            <person name="Coleine C."/>
            <person name="Stajich J.E."/>
            <person name="Selbmann L."/>
        </authorList>
    </citation>
    <scope>NUCLEOTIDE SEQUENCE</scope>
    <source>
        <strain evidence="1">CCFEE 5737</strain>
    </source>
</reference>
<proteinExistence type="predicted"/>
<organism evidence="1 2">
    <name type="scientific">Coniosporium uncinatum</name>
    <dbReference type="NCBI Taxonomy" id="93489"/>
    <lineage>
        <taxon>Eukaryota</taxon>
        <taxon>Fungi</taxon>
        <taxon>Dikarya</taxon>
        <taxon>Ascomycota</taxon>
        <taxon>Pezizomycotina</taxon>
        <taxon>Dothideomycetes</taxon>
        <taxon>Dothideomycetes incertae sedis</taxon>
        <taxon>Coniosporium</taxon>
    </lineage>
</organism>
<evidence type="ECO:0000313" key="1">
    <source>
        <dbReference type="EMBL" id="KAK3066891.1"/>
    </source>
</evidence>
<protein>
    <submittedName>
        <fullName evidence="1">Uncharacterized protein</fullName>
    </submittedName>
</protein>
<comment type="caution">
    <text evidence="1">The sequence shown here is derived from an EMBL/GenBank/DDBJ whole genome shotgun (WGS) entry which is preliminary data.</text>
</comment>
<gene>
    <name evidence="1" type="ORF">LTS18_001427</name>
</gene>
<dbReference type="EMBL" id="JAWDJW010005686">
    <property type="protein sequence ID" value="KAK3066891.1"/>
    <property type="molecule type" value="Genomic_DNA"/>
</dbReference>